<proteinExistence type="predicted"/>
<reference evidence="1 2" key="1">
    <citation type="submission" date="2018-03" db="EMBL/GenBank/DDBJ databases">
        <title>Adhaeribacter sp. HMF7605 Genome sequencing and assembly.</title>
        <authorList>
            <person name="Kang H."/>
            <person name="Kang J."/>
            <person name="Cha I."/>
            <person name="Kim H."/>
            <person name="Joh K."/>
        </authorList>
    </citation>
    <scope>NUCLEOTIDE SEQUENCE [LARGE SCALE GENOMIC DNA]</scope>
    <source>
        <strain evidence="1 2">HMF7605</strain>
    </source>
</reference>
<gene>
    <name evidence="1" type="ORF">AHMF7605_08220</name>
</gene>
<organism evidence="1 2">
    <name type="scientific">Adhaeribacter arboris</name>
    <dbReference type="NCBI Taxonomy" id="2072846"/>
    <lineage>
        <taxon>Bacteria</taxon>
        <taxon>Pseudomonadati</taxon>
        <taxon>Bacteroidota</taxon>
        <taxon>Cytophagia</taxon>
        <taxon>Cytophagales</taxon>
        <taxon>Hymenobacteraceae</taxon>
        <taxon>Adhaeribacter</taxon>
    </lineage>
</organism>
<evidence type="ECO:0000313" key="1">
    <source>
        <dbReference type="EMBL" id="PSR53510.1"/>
    </source>
</evidence>
<name>A0A2T2YDB2_9BACT</name>
<dbReference type="OrthoDB" id="1493039at2"/>
<dbReference type="RefSeq" id="WP_106928208.1">
    <property type="nucleotide sequence ID" value="NZ_PYFT01000001.1"/>
</dbReference>
<keyword evidence="2" id="KW-1185">Reference proteome</keyword>
<comment type="caution">
    <text evidence="1">The sequence shown here is derived from an EMBL/GenBank/DDBJ whole genome shotgun (WGS) entry which is preliminary data.</text>
</comment>
<accession>A0A2T2YDB2</accession>
<protein>
    <submittedName>
        <fullName evidence="1">Uncharacterized protein</fullName>
    </submittedName>
</protein>
<dbReference type="EMBL" id="PYFT01000001">
    <property type="protein sequence ID" value="PSR53510.1"/>
    <property type="molecule type" value="Genomic_DNA"/>
</dbReference>
<sequence>MKRFYLIIYIKIAIFVVSIKDVNAGVNDSLTTNTNQILLKFEPKEADSNFDKTVKIITENLGSLVALLGLILAYPLLKRKLIENHIISALNKIQETNREIHKQSQKLCDTYLPSTFNDKIIAKEDIESVLRDIKDIYYLSQEGSSDATTLLFYLKNTLQGTQKNYVLETKYIMFSTQLYGLIIKILSDVNFYCSQVVQVPKSTKIEAINLLNYKELRGYVTHSDVYKYKYFNQGVIYDPKSLHHTLFYQSINRSNNSSIKRAAFQIHQNVAPIINLLFVNKIYAPPVLKPPKDPLFGADNLIFLIGFSIKNQFKIGQGHELPKELVELTYSNPRDDFHFIESIDFESIQNDVKDIYIENSQFSLMKANKLSRCGVETFTLEFELQYLKDEYKNNERRIKNKMKNSIKTNVNIRDTY</sequence>
<dbReference type="Proteomes" id="UP000240357">
    <property type="component" value="Unassembled WGS sequence"/>
</dbReference>
<dbReference type="AlphaFoldDB" id="A0A2T2YDB2"/>
<evidence type="ECO:0000313" key="2">
    <source>
        <dbReference type="Proteomes" id="UP000240357"/>
    </source>
</evidence>